<evidence type="ECO:0000256" key="3">
    <source>
        <dbReference type="ARBA" id="ARBA00022679"/>
    </source>
</evidence>
<comment type="caution">
    <text evidence="11">The sequence shown here is derived from an EMBL/GenBank/DDBJ whole genome shotgun (WGS) entry which is preliminary data.</text>
</comment>
<keyword evidence="3 10" id="KW-0808">Transferase</keyword>
<comment type="subunit">
    <text evidence="10">Probably interacts with PlsX.</text>
</comment>
<comment type="catalytic activity">
    <reaction evidence="10">
        <text>an acyl phosphate + sn-glycerol 3-phosphate = a 1-acyl-sn-glycero-3-phosphate + phosphate</text>
        <dbReference type="Rhea" id="RHEA:34075"/>
        <dbReference type="ChEBI" id="CHEBI:43474"/>
        <dbReference type="ChEBI" id="CHEBI:57597"/>
        <dbReference type="ChEBI" id="CHEBI:57970"/>
        <dbReference type="ChEBI" id="CHEBI:59918"/>
        <dbReference type="EC" id="2.3.1.275"/>
    </reaction>
</comment>
<evidence type="ECO:0000256" key="1">
    <source>
        <dbReference type="ARBA" id="ARBA00022475"/>
    </source>
</evidence>
<evidence type="ECO:0000256" key="6">
    <source>
        <dbReference type="ARBA" id="ARBA00023098"/>
    </source>
</evidence>
<comment type="function">
    <text evidence="10">Catalyzes the transfer of an acyl group from acyl-phosphate (acyl-PO(4)) to glycerol-3-phosphate (G3P) to form lysophosphatidic acid (LPA). This enzyme utilizes acyl-phosphate as fatty acyl donor, but not acyl-CoA or acyl-ACP.</text>
</comment>
<dbReference type="SMART" id="SM01207">
    <property type="entry name" value="G3P_acyltransf"/>
    <property type="match status" value="1"/>
</dbReference>
<dbReference type="AlphaFoldDB" id="A0A0P6X4G4"/>
<feature type="transmembrane region" description="Helical" evidence="10">
    <location>
        <begin position="143"/>
        <end position="167"/>
    </location>
</feature>
<protein>
    <recommendedName>
        <fullName evidence="10">Glycerol-3-phosphate acyltransferase</fullName>
    </recommendedName>
    <alternativeName>
        <fullName evidence="10">Acyl-PO4 G3P acyltransferase</fullName>
    </alternativeName>
    <alternativeName>
        <fullName evidence="10">Acyl-phosphate--glycerol-3-phosphate acyltransferase</fullName>
    </alternativeName>
    <alternativeName>
        <fullName evidence="10">G3P acyltransferase</fullName>
        <shortName evidence="10">GPAT</shortName>
        <ecNumber evidence="10">2.3.1.275</ecNumber>
    </alternativeName>
    <alternativeName>
        <fullName evidence="10">Lysophosphatidic acid synthase</fullName>
        <shortName evidence="10">LPA synthase</shortName>
    </alternativeName>
</protein>
<feature type="transmembrane region" description="Helical" evidence="10">
    <location>
        <begin position="115"/>
        <end position="137"/>
    </location>
</feature>
<keyword evidence="9 10" id="KW-1208">Phospholipid metabolism</keyword>
<evidence type="ECO:0000313" key="12">
    <source>
        <dbReference type="Proteomes" id="UP000050430"/>
    </source>
</evidence>
<dbReference type="OrthoDB" id="9777124at2"/>
<proteinExistence type="inferred from homology"/>
<comment type="subcellular location">
    <subcellularLocation>
        <location evidence="10">Cell membrane</location>
        <topology evidence="10">Multi-pass membrane protein</topology>
    </subcellularLocation>
</comment>
<dbReference type="GO" id="GO:0005886">
    <property type="term" value="C:plasma membrane"/>
    <property type="evidence" value="ECO:0007669"/>
    <property type="project" value="UniProtKB-SubCell"/>
</dbReference>
<dbReference type="GO" id="GO:0043772">
    <property type="term" value="F:acyl-phosphate glycerol-3-phosphate acyltransferase activity"/>
    <property type="evidence" value="ECO:0007669"/>
    <property type="project" value="UniProtKB-UniRule"/>
</dbReference>
<evidence type="ECO:0000256" key="4">
    <source>
        <dbReference type="ARBA" id="ARBA00022692"/>
    </source>
</evidence>
<accession>A0A0P6X4G4</accession>
<dbReference type="EC" id="2.3.1.275" evidence="10"/>
<keyword evidence="1 10" id="KW-1003">Cell membrane</keyword>
<evidence type="ECO:0000256" key="7">
    <source>
        <dbReference type="ARBA" id="ARBA00023136"/>
    </source>
</evidence>
<name>A0A0P6X4G4_9CHLR</name>
<evidence type="ECO:0000256" key="2">
    <source>
        <dbReference type="ARBA" id="ARBA00022516"/>
    </source>
</evidence>
<comment type="similarity">
    <text evidence="10">Belongs to the PlsY family.</text>
</comment>
<gene>
    <name evidence="10" type="primary">plsY</name>
    <name evidence="11" type="ORF">ADM99_01525</name>
</gene>
<dbReference type="GO" id="GO:0008654">
    <property type="term" value="P:phospholipid biosynthetic process"/>
    <property type="evidence" value="ECO:0007669"/>
    <property type="project" value="UniProtKB-UniRule"/>
</dbReference>
<dbReference type="HAMAP" id="MF_01043">
    <property type="entry name" value="PlsY"/>
    <property type="match status" value="1"/>
</dbReference>
<keyword evidence="5 10" id="KW-1133">Transmembrane helix</keyword>
<keyword evidence="6 10" id="KW-0443">Lipid metabolism</keyword>
<keyword evidence="12" id="KW-1185">Reference proteome</keyword>
<dbReference type="STRING" id="229920.ADM99_01525"/>
<dbReference type="UniPathway" id="UPA00085"/>
<dbReference type="PANTHER" id="PTHR30309:SF0">
    <property type="entry name" value="GLYCEROL-3-PHOSPHATE ACYLTRANSFERASE-RELATED"/>
    <property type="match status" value="1"/>
</dbReference>
<dbReference type="RefSeq" id="WP_062423167.1">
    <property type="nucleotide sequence ID" value="NZ_BBYA01000014.1"/>
</dbReference>
<comment type="pathway">
    <text evidence="10">Lipid metabolism; phospholipid metabolism.</text>
</comment>
<feature type="transmembrane region" description="Helical" evidence="10">
    <location>
        <begin position="50"/>
        <end position="76"/>
    </location>
</feature>
<evidence type="ECO:0000256" key="9">
    <source>
        <dbReference type="ARBA" id="ARBA00023264"/>
    </source>
</evidence>
<feature type="transmembrane region" description="Helical" evidence="10">
    <location>
        <begin position="174"/>
        <end position="194"/>
    </location>
</feature>
<dbReference type="EMBL" id="LGCK01000002">
    <property type="protein sequence ID" value="KPL74783.1"/>
    <property type="molecule type" value="Genomic_DNA"/>
</dbReference>
<keyword evidence="7 10" id="KW-0472">Membrane</keyword>
<keyword evidence="2 10" id="KW-0444">Lipid biosynthesis</keyword>
<feature type="transmembrane region" description="Helical" evidence="10">
    <location>
        <begin position="82"/>
        <end position="103"/>
    </location>
</feature>
<organism evidence="11 12">
    <name type="scientific">Leptolinea tardivitalis</name>
    <dbReference type="NCBI Taxonomy" id="229920"/>
    <lineage>
        <taxon>Bacteria</taxon>
        <taxon>Bacillati</taxon>
        <taxon>Chloroflexota</taxon>
        <taxon>Anaerolineae</taxon>
        <taxon>Anaerolineales</taxon>
        <taxon>Anaerolineaceae</taxon>
        <taxon>Leptolinea</taxon>
    </lineage>
</organism>
<dbReference type="Pfam" id="PF02660">
    <property type="entry name" value="G3P_acyltransf"/>
    <property type="match status" value="1"/>
</dbReference>
<evidence type="ECO:0000256" key="10">
    <source>
        <dbReference type="HAMAP-Rule" id="MF_01043"/>
    </source>
</evidence>
<feature type="transmembrane region" description="Helical" evidence="10">
    <location>
        <begin position="6"/>
        <end position="29"/>
    </location>
</feature>
<dbReference type="Proteomes" id="UP000050430">
    <property type="component" value="Unassembled WGS sequence"/>
</dbReference>
<sequence>MEVLTFVLCIVASYFLGAIPFGLIIVRIGTGKDVRGVGSGRTGGTNAMRAAGVFAGFLTALFDILKGAATYFLVNFFSPGNAWLQVFCGIAAIIGHNYSIFLAHKDEKGKLRLTGGAGGATCLGGAIAIWPPIWAFILPLGLLVYVIIGFASVTTMSIALIATGVFIYRAAMGYASWIYVAYGVLSELLLIWALRPNIKRLIDGTERSVGIRSYIQRKKAGKRPDFYNGDDLE</sequence>
<dbReference type="PANTHER" id="PTHR30309">
    <property type="entry name" value="INNER MEMBRANE PROTEIN YGIH"/>
    <property type="match status" value="1"/>
</dbReference>
<dbReference type="InterPro" id="IPR003811">
    <property type="entry name" value="G3P_acylTferase_PlsY"/>
</dbReference>
<evidence type="ECO:0000256" key="5">
    <source>
        <dbReference type="ARBA" id="ARBA00022989"/>
    </source>
</evidence>
<reference evidence="11 12" key="1">
    <citation type="submission" date="2015-07" db="EMBL/GenBank/DDBJ databases">
        <title>Genome sequence of Leptolinea tardivitalis DSM 16556.</title>
        <authorList>
            <person name="Hemp J."/>
            <person name="Ward L.M."/>
            <person name="Pace L.A."/>
            <person name="Fischer W.W."/>
        </authorList>
    </citation>
    <scope>NUCLEOTIDE SEQUENCE [LARGE SCALE GENOMIC DNA]</scope>
    <source>
        <strain evidence="11 12">YMTK-2</strain>
    </source>
</reference>
<keyword evidence="8 10" id="KW-0594">Phospholipid biosynthesis</keyword>
<evidence type="ECO:0000313" key="11">
    <source>
        <dbReference type="EMBL" id="KPL74783.1"/>
    </source>
</evidence>
<evidence type="ECO:0000256" key="8">
    <source>
        <dbReference type="ARBA" id="ARBA00023209"/>
    </source>
</evidence>
<keyword evidence="4 10" id="KW-0812">Transmembrane</keyword>